<proteinExistence type="inferred from homology"/>
<keyword evidence="3 4" id="KW-0408">Iron</keyword>
<dbReference type="PANTHER" id="PTHR24284:SF1">
    <property type="entry name" value="CYTOCHROME P450 FAMILY"/>
    <property type="match status" value="1"/>
</dbReference>
<keyword evidence="3 4" id="KW-0479">Metal-binding</keyword>
<dbReference type="GO" id="GO:0005506">
    <property type="term" value="F:iron ion binding"/>
    <property type="evidence" value="ECO:0007669"/>
    <property type="project" value="InterPro"/>
</dbReference>
<evidence type="ECO:0000313" key="5">
    <source>
        <dbReference type="EMBL" id="GMT25865.1"/>
    </source>
</evidence>
<dbReference type="Proteomes" id="UP001432322">
    <property type="component" value="Unassembled WGS sequence"/>
</dbReference>
<evidence type="ECO:0000256" key="1">
    <source>
        <dbReference type="ARBA" id="ARBA00010617"/>
    </source>
</evidence>
<comment type="caution">
    <text evidence="5">The sequence shown here is derived from an EMBL/GenBank/DDBJ whole genome shotgun (WGS) entry which is preliminary data.</text>
</comment>
<dbReference type="PRINTS" id="PR00385">
    <property type="entry name" value="P450"/>
</dbReference>
<dbReference type="AlphaFoldDB" id="A0AAV5W214"/>
<reference evidence="5" key="1">
    <citation type="submission" date="2023-10" db="EMBL/GenBank/DDBJ databases">
        <title>Genome assembly of Pristionchus species.</title>
        <authorList>
            <person name="Yoshida K."/>
            <person name="Sommer R.J."/>
        </authorList>
    </citation>
    <scope>NUCLEOTIDE SEQUENCE</scope>
    <source>
        <strain evidence="5">RS5133</strain>
    </source>
</reference>
<dbReference type="PRINTS" id="PR00463">
    <property type="entry name" value="EP450I"/>
</dbReference>
<evidence type="ECO:0000256" key="2">
    <source>
        <dbReference type="ARBA" id="ARBA00023033"/>
    </source>
</evidence>
<organism evidence="5 6">
    <name type="scientific">Pristionchus fissidentatus</name>
    <dbReference type="NCBI Taxonomy" id="1538716"/>
    <lineage>
        <taxon>Eukaryota</taxon>
        <taxon>Metazoa</taxon>
        <taxon>Ecdysozoa</taxon>
        <taxon>Nematoda</taxon>
        <taxon>Chromadorea</taxon>
        <taxon>Rhabditida</taxon>
        <taxon>Rhabditina</taxon>
        <taxon>Diplogasteromorpha</taxon>
        <taxon>Diplogasteroidea</taxon>
        <taxon>Neodiplogasteridae</taxon>
        <taxon>Pristionchus</taxon>
    </lineage>
</organism>
<protein>
    <recommendedName>
        <fullName evidence="7">Cytochrome P450</fullName>
    </recommendedName>
</protein>
<dbReference type="Pfam" id="PF00067">
    <property type="entry name" value="p450"/>
    <property type="match status" value="1"/>
</dbReference>
<accession>A0AAV5W214</accession>
<dbReference type="GO" id="GO:0004497">
    <property type="term" value="F:monooxygenase activity"/>
    <property type="evidence" value="ECO:0007669"/>
    <property type="project" value="UniProtKB-KW"/>
</dbReference>
<dbReference type="InterPro" id="IPR001128">
    <property type="entry name" value="Cyt_P450"/>
</dbReference>
<gene>
    <name evidence="5" type="ORF">PFISCL1PPCAC_17162</name>
</gene>
<feature type="non-terminal residue" evidence="5">
    <location>
        <position position="314"/>
    </location>
</feature>
<sequence>NEILFGFRFDYDKCDDLVRYVEGFDQLLKEVSSAPLLMLAISFPFIKHIPILNYYALGRYKEMVAKNNQYILDNVSRAMETYDADAQPANFVHAYTQRMGANRYLDQDNLVATCIDFFKAGQITSQLTLRWAMLLLADNQEVQDKLREEIHRVVGKERLPAMADKTKMLYTQATILELQRRANILRFNVLRKTHASTELAGQSIPAGTSIHADIHYVLWNDSHFENPMEFRPERYIDEEGKGLRKDLVDRTIAFSLGKRACAGESLARVELFLGLTATVQHYRILPRPGQIIDLTPQELEFSIPREQKLKLESV</sequence>
<evidence type="ECO:0000313" key="6">
    <source>
        <dbReference type="Proteomes" id="UP001432322"/>
    </source>
</evidence>
<dbReference type="PROSITE" id="PS00086">
    <property type="entry name" value="CYTOCHROME_P450"/>
    <property type="match status" value="1"/>
</dbReference>
<dbReference type="EMBL" id="BTSY01000004">
    <property type="protein sequence ID" value="GMT25865.1"/>
    <property type="molecule type" value="Genomic_DNA"/>
</dbReference>
<keyword evidence="4" id="KW-0560">Oxidoreductase</keyword>
<name>A0AAV5W214_9BILA</name>
<evidence type="ECO:0000256" key="4">
    <source>
        <dbReference type="RuleBase" id="RU000461"/>
    </source>
</evidence>
<dbReference type="Gene3D" id="1.10.630.10">
    <property type="entry name" value="Cytochrome P450"/>
    <property type="match status" value="1"/>
</dbReference>
<evidence type="ECO:0008006" key="7">
    <source>
        <dbReference type="Google" id="ProtNLM"/>
    </source>
</evidence>
<comment type="similarity">
    <text evidence="1 4">Belongs to the cytochrome P450 family.</text>
</comment>
<keyword evidence="2 4" id="KW-0503">Monooxygenase</keyword>
<dbReference type="PANTHER" id="PTHR24284">
    <property type="entry name" value="CYTOCHROME P450 FAMILY"/>
    <property type="match status" value="1"/>
</dbReference>
<feature type="binding site" description="axial binding residue" evidence="3">
    <location>
        <position position="261"/>
    </location>
    <ligand>
        <name>heme</name>
        <dbReference type="ChEBI" id="CHEBI:30413"/>
    </ligand>
    <ligandPart>
        <name>Fe</name>
        <dbReference type="ChEBI" id="CHEBI:18248"/>
    </ligandPart>
</feature>
<dbReference type="SUPFAM" id="SSF48264">
    <property type="entry name" value="Cytochrome P450"/>
    <property type="match status" value="1"/>
</dbReference>
<evidence type="ECO:0000256" key="3">
    <source>
        <dbReference type="PIRSR" id="PIRSR602401-1"/>
    </source>
</evidence>
<dbReference type="InterPro" id="IPR036396">
    <property type="entry name" value="Cyt_P450_sf"/>
</dbReference>
<comment type="cofactor">
    <cofactor evidence="3">
        <name>heme</name>
        <dbReference type="ChEBI" id="CHEBI:30413"/>
    </cofactor>
</comment>
<dbReference type="GO" id="GO:0020037">
    <property type="term" value="F:heme binding"/>
    <property type="evidence" value="ECO:0007669"/>
    <property type="project" value="InterPro"/>
</dbReference>
<dbReference type="GO" id="GO:0016705">
    <property type="term" value="F:oxidoreductase activity, acting on paired donors, with incorporation or reduction of molecular oxygen"/>
    <property type="evidence" value="ECO:0007669"/>
    <property type="project" value="InterPro"/>
</dbReference>
<feature type="non-terminal residue" evidence="5">
    <location>
        <position position="1"/>
    </location>
</feature>
<dbReference type="InterPro" id="IPR002401">
    <property type="entry name" value="Cyt_P450_E_grp-I"/>
</dbReference>
<keyword evidence="3 4" id="KW-0349">Heme</keyword>
<keyword evidence="6" id="KW-1185">Reference proteome</keyword>
<dbReference type="InterPro" id="IPR017972">
    <property type="entry name" value="Cyt_P450_CS"/>
</dbReference>